<dbReference type="Gene3D" id="2.60.120.10">
    <property type="entry name" value="Jelly Rolls"/>
    <property type="match status" value="1"/>
</dbReference>
<dbReference type="Pfam" id="PF07883">
    <property type="entry name" value="Cupin_2"/>
    <property type="match status" value="1"/>
</dbReference>
<keyword evidence="3" id="KW-1185">Reference proteome</keyword>
<dbReference type="InterPro" id="IPR013096">
    <property type="entry name" value="Cupin_2"/>
</dbReference>
<dbReference type="Proteomes" id="UP000315017">
    <property type="component" value="Chromosome"/>
</dbReference>
<dbReference type="OrthoDB" id="287918at2"/>
<dbReference type="EMBL" id="CP036274">
    <property type="protein sequence ID" value="QDU26394.1"/>
    <property type="molecule type" value="Genomic_DNA"/>
</dbReference>
<dbReference type="KEGG" id="aagg:ETAA8_14720"/>
<feature type="domain" description="Cupin type-2" evidence="1">
    <location>
        <begin position="50"/>
        <end position="99"/>
    </location>
</feature>
<dbReference type="SUPFAM" id="SSF51182">
    <property type="entry name" value="RmlC-like cupins"/>
    <property type="match status" value="1"/>
</dbReference>
<evidence type="ECO:0000313" key="2">
    <source>
        <dbReference type="EMBL" id="QDU26394.1"/>
    </source>
</evidence>
<accession>A0A517Y821</accession>
<dbReference type="InterPro" id="IPR014710">
    <property type="entry name" value="RmlC-like_jellyroll"/>
</dbReference>
<evidence type="ECO:0000259" key="1">
    <source>
        <dbReference type="Pfam" id="PF07883"/>
    </source>
</evidence>
<dbReference type="InterPro" id="IPR011051">
    <property type="entry name" value="RmlC_Cupin_sf"/>
</dbReference>
<dbReference type="CDD" id="cd20295">
    <property type="entry name" value="cupin_Pac13-like"/>
    <property type="match status" value="1"/>
</dbReference>
<proteinExistence type="predicted"/>
<sequence length="122" mass="13760">MTAATAKPPYELVDFAVIAPVACPCGQARRGLAEVTDYPGTIHVTEISVDAKLHYHKTLTETYYFLECEPNARMQLNDEILDVRPGTCIMIRPGTRHRALGQAKVLIVVYPKFDPHDEWFDE</sequence>
<dbReference type="RefSeq" id="WP_145086886.1">
    <property type="nucleotide sequence ID" value="NZ_CP036274.1"/>
</dbReference>
<evidence type="ECO:0000313" key="3">
    <source>
        <dbReference type="Proteomes" id="UP000315017"/>
    </source>
</evidence>
<organism evidence="2 3">
    <name type="scientific">Anatilimnocola aggregata</name>
    <dbReference type="NCBI Taxonomy" id="2528021"/>
    <lineage>
        <taxon>Bacteria</taxon>
        <taxon>Pseudomonadati</taxon>
        <taxon>Planctomycetota</taxon>
        <taxon>Planctomycetia</taxon>
        <taxon>Pirellulales</taxon>
        <taxon>Pirellulaceae</taxon>
        <taxon>Anatilimnocola</taxon>
    </lineage>
</organism>
<name>A0A517Y821_9BACT</name>
<reference evidence="2 3" key="1">
    <citation type="submission" date="2019-02" db="EMBL/GenBank/DDBJ databases">
        <title>Deep-cultivation of Planctomycetes and their phenomic and genomic characterization uncovers novel biology.</title>
        <authorList>
            <person name="Wiegand S."/>
            <person name="Jogler M."/>
            <person name="Boedeker C."/>
            <person name="Pinto D."/>
            <person name="Vollmers J."/>
            <person name="Rivas-Marin E."/>
            <person name="Kohn T."/>
            <person name="Peeters S.H."/>
            <person name="Heuer A."/>
            <person name="Rast P."/>
            <person name="Oberbeckmann S."/>
            <person name="Bunk B."/>
            <person name="Jeske O."/>
            <person name="Meyerdierks A."/>
            <person name="Storesund J.E."/>
            <person name="Kallscheuer N."/>
            <person name="Luecker S."/>
            <person name="Lage O.M."/>
            <person name="Pohl T."/>
            <person name="Merkel B.J."/>
            <person name="Hornburger P."/>
            <person name="Mueller R.-W."/>
            <person name="Bruemmer F."/>
            <person name="Labrenz M."/>
            <person name="Spormann A.M."/>
            <person name="Op den Camp H."/>
            <person name="Overmann J."/>
            <person name="Amann R."/>
            <person name="Jetten M.S.M."/>
            <person name="Mascher T."/>
            <person name="Medema M.H."/>
            <person name="Devos D.P."/>
            <person name="Kaster A.-K."/>
            <person name="Ovreas L."/>
            <person name="Rohde M."/>
            <person name="Galperin M.Y."/>
            <person name="Jogler C."/>
        </authorList>
    </citation>
    <scope>NUCLEOTIDE SEQUENCE [LARGE SCALE GENOMIC DNA]</scope>
    <source>
        <strain evidence="2 3">ETA_A8</strain>
    </source>
</reference>
<dbReference type="AlphaFoldDB" id="A0A517Y821"/>
<gene>
    <name evidence="2" type="ORF">ETAA8_14720</name>
</gene>
<protein>
    <submittedName>
        <fullName evidence="2">Cupin domain protein</fullName>
    </submittedName>
</protein>